<feature type="domain" description="FAD dependent oxidoreductase" evidence="5">
    <location>
        <begin position="6"/>
        <end position="344"/>
    </location>
</feature>
<dbReference type="InterPro" id="IPR036188">
    <property type="entry name" value="FAD/NAD-bd_sf"/>
</dbReference>
<evidence type="ECO:0000259" key="5">
    <source>
        <dbReference type="Pfam" id="PF01266"/>
    </source>
</evidence>
<keyword evidence="3" id="KW-0274">FAD</keyword>
<evidence type="ECO:0000313" key="7">
    <source>
        <dbReference type="Proteomes" id="UP000264006"/>
    </source>
</evidence>
<evidence type="ECO:0000256" key="3">
    <source>
        <dbReference type="ARBA" id="ARBA00022827"/>
    </source>
</evidence>
<dbReference type="SUPFAM" id="SSF51905">
    <property type="entry name" value="FAD/NAD(P)-binding domain"/>
    <property type="match status" value="1"/>
</dbReference>
<dbReference type="Proteomes" id="UP000264006">
    <property type="component" value="Chromosome"/>
</dbReference>
<dbReference type="PANTHER" id="PTHR10961:SF7">
    <property type="entry name" value="FAD DEPENDENT OXIDOREDUCTASE DOMAIN-CONTAINING PROTEIN"/>
    <property type="match status" value="1"/>
</dbReference>
<dbReference type="Gene3D" id="3.50.50.60">
    <property type="entry name" value="FAD/NAD(P)-binding domain"/>
    <property type="match status" value="1"/>
</dbReference>
<sequence length="368" mass="39404">MSPFEVVVVGGGIMGASTAWALAARGHDVVLLERFAVVHHRGSSHAETRIFRLGYDEADYIHLGQQALPGWRRLEQETGADLLRLTGALDHGPAVTIDALAAAMNAQGVPHRRVEPLEAARAWPAMAFDEAVLVHPDGGMVFAERSVVAAHEAARRHGATIRTGSAVVGIEVDGAGAVLLLDGGERISASQVVVTAGAWAGTLLGGLVDLPSLQVSAEQPMYFRRRDGIAPLPAFIHRGREDIYGLDSPARGTKVAEHYRDEWLDPDDRPFDADPATAARTSDYVRRWMPGLDPEPIGFDRCLYTTTSTKDFVLDRVGPITVGAGFSGHGFKFAPAVGEVLADLVEGATQPTARFSLSAARADRRSPR</sequence>
<evidence type="ECO:0000313" key="6">
    <source>
        <dbReference type="EMBL" id="AXV08995.1"/>
    </source>
</evidence>
<dbReference type="PANTHER" id="PTHR10961">
    <property type="entry name" value="PEROXISOMAL SARCOSINE OXIDASE"/>
    <property type="match status" value="1"/>
</dbReference>
<dbReference type="KEGG" id="euz:DVS28_a4329"/>
<dbReference type="GO" id="GO:0008115">
    <property type="term" value="F:sarcosine oxidase activity"/>
    <property type="evidence" value="ECO:0007669"/>
    <property type="project" value="TreeGrafter"/>
</dbReference>
<protein>
    <submittedName>
        <fullName evidence="6">Sarcosine oxidase</fullName>
    </submittedName>
</protein>
<dbReference type="Pfam" id="PF01266">
    <property type="entry name" value="DAO"/>
    <property type="match status" value="1"/>
</dbReference>
<dbReference type="InterPro" id="IPR006076">
    <property type="entry name" value="FAD-dep_OxRdtase"/>
</dbReference>
<evidence type="ECO:0000256" key="2">
    <source>
        <dbReference type="ARBA" id="ARBA00022630"/>
    </source>
</evidence>
<dbReference type="AlphaFoldDB" id="A0A346Y3E8"/>
<dbReference type="InterPro" id="IPR045170">
    <property type="entry name" value="MTOX"/>
</dbReference>
<proteinExistence type="predicted"/>
<comment type="cofactor">
    <cofactor evidence="1">
        <name>FAD</name>
        <dbReference type="ChEBI" id="CHEBI:57692"/>
    </cofactor>
</comment>
<gene>
    <name evidence="6" type="ORF">DVS28_a4329</name>
</gene>
<dbReference type="EMBL" id="CP031165">
    <property type="protein sequence ID" value="AXV08995.1"/>
    <property type="molecule type" value="Genomic_DNA"/>
</dbReference>
<dbReference type="GO" id="GO:0050660">
    <property type="term" value="F:flavin adenine dinucleotide binding"/>
    <property type="evidence" value="ECO:0007669"/>
    <property type="project" value="InterPro"/>
</dbReference>
<name>A0A346Y3E8_9ACTN</name>
<evidence type="ECO:0000256" key="4">
    <source>
        <dbReference type="ARBA" id="ARBA00023002"/>
    </source>
</evidence>
<reference evidence="6 7" key="1">
    <citation type="submission" date="2018-09" db="EMBL/GenBank/DDBJ databases">
        <title>Complete genome sequence of Euzebya sp. DY32-46 isolated from seawater of Pacific Ocean.</title>
        <authorList>
            <person name="Xu L."/>
            <person name="Wu Y.-H."/>
            <person name="Xu X.-W."/>
        </authorList>
    </citation>
    <scope>NUCLEOTIDE SEQUENCE [LARGE SCALE GENOMIC DNA]</scope>
    <source>
        <strain evidence="6 7">DY32-46</strain>
    </source>
</reference>
<dbReference type="OrthoDB" id="9801699at2"/>
<evidence type="ECO:0000256" key="1">
    <source>
        <dbReference type="ARBA" id="ARBA00001974"/>
    </source>
</evidence>
<keyword evidence="7" id="KW-1185">Reference proteome</keyword>
<dbReference type="SUPFAM" id="SSF54373">
    <property type="entry name" value="FAD-linked reductases, C-terminal domain"/>
    <property type="match status" value="1"/>
</dbReference>
<accession>A0A346Y3E8</accession>
<dbReference type="Gene3D" id="3.30.9.10">
    <property type="entry name" value="D-Amino Acid Oxidase, subunit A, domain 2"/>
    <property type="match status" value="1"/>
</dbReference>
<keyword evidence="2" id="KW-0285">Flavoprotein</keyword>
<organism evidence="6 7">
    <name type="scientific">Euzebya pacifica</name>
    <dbReference type="NCBI Taxonomy" id="1608957"/>
    <lineage>
        <taxon>Bacteria</taxon>
        <taxon>Bacillati</taxon>
        <taxon>Actinomycetota</taxon>
        <taxon>Nitriliruptoria</taxon>
        <taxon>Euzebyales</taxon>
    </lineage>
</organism>
<keyword evidence="4" id="KW-0560">Oxidoreductase</keyword>
<dbReference type="RefSeq" id="WP_114593252.1">
    <property type="nucleotide sequence ID" value="NZ_CP031165.1"/>
</dbReference>